<dbReference type="RefSeq" id="WP_060818612.1">
    <property type="nucleotide sequence ID" value="NZ_FCOC02000004.1"/>
</dbReference>
<dbReference type="Proteomes" id="UP000054893">
    <property type="component" value="Unassembled WGS sequence"/>
</dbReference>
<sequence length="88" mass="10032">MYDLIDEELTHIETIVRRWRPEIEASSILPPAYWREKLYTLISANHLSRAQFQRADAALALLNCYCQQSASANDASTEANTDPAHRQA</sequence>
<dbReference type="OrthoDB" id="9007456at2"/>
<name>A0A158G1F2_CABSO</name>
<proteinExistence type="predicted"/>
<reference evidence="1 2" key="1">
    <citation type="submission" date="2016-01" db="EMBL/GenBank/DDBJ databases">
        <authorList>
            <person name="Oliw E.H."/>
        </authorList>
    </citation>
    <scope>NUCLEOTIDE SEQUENCE [LARGE SCALE GENOMIC DNA]</scope>
    <source>
        <strain evidence="1">LMG 22029</strain>
    </source>
</reference>
<gene>
    <name evidence="1" type="ORF">AWB64_02110</name>
</gene>
<evidence type="ECO:0000313" key="2">
    <source>
        <dbReference type="Proteomes" id="UP000054893"/>
    </source>
</evidence>
<dbReference type="EMBL" id="FCOC02000004">
    <property type="protein sequence ID" value="SAL25906.1"/>
    <property type="molecule type" value="Genomic_DNA"/>
</dbReference>
<protein>
    <submittedName>
        <fullName evidence="1">Uncharacterized protein</fullName>
    </submittedName>
</protein>
<dbReference type="AlphaFoldDB" id="A0A158G1F2"/>
<accession>A0A158G1F2</accession>
<evidence type="ECO:0000313" key="1">
    <source>
        <dbReference type="EMBL" id="SAL25906.1"/>
    </source>
</evidence>
<organism evidence="1 2">
    <name type="scientific">Caballeronia sordidicola</name>
    <name type="common">Burkholderia sordidicola</name>
    <dbReference type="NCBI Taxonomy" id="196367"/>
    <lineage>
        <taxon>Bacteria</taxon>
        <taxon>Pseudomonadati</taxon>
        <taxon>Pseudomonadota</taxon>
        <taxon>Betaproteobacteria</taxon>
        <taxon>Burkholderiales</taxon>
        <taxon>Burkholderiaceae</taxon>
        <taxon>Caballeronia</taxon>
    </lineage>
</organism>